<evidence type="ECO:0000313" key="2">
    <source>
        <dbReference type="EMBL" id="CAG27117.1"/>
    </source>
</evidence>
<reference evidence="2 3" key="1">
    <citation type="journal article" date="2002" name="Genetika">
        <title>Phenogenetic characterization of a group of giant Phi KZ-like bacteriophages of Pseudomonas aeruginosa].</title>
        <authorList>
            <person name="Burkal'tseva M.V."/>
            <person name="Krylov V.N."/>
            <person name="Pleteneva E.A."/>
            <person name="Shaburova O.V."/>
            <person name="Krylov S.V."/>
            <person name="Volckaert G."/>
            <person name="Sykilinda N.N."/>
            <person name="Kurochkina L.P."/>
            <person name="Mesyanzhinov V.V."/>
        </authorList>
    </citation>
    <scope>NUCLEOTIDE SEQUENCE [LARGE SCALE GENOMIC DNA]</scope>
</reference>
<reference evidence="2 3" key="4">
    <citation type="journal article" date="2005" name="J. Mol. Biol.">
        <title>Genome comparison of Pseudomonas aeruginosa large phages.</title>
        <authorList>
            <person name="Hertveldt K."/>
            <person name="Lavigne R."/>
            <person name="Pleteneva E."/>
            <person name="Sernova N."/>
            <person name="Kurochkina L."/>
            <person name="Korchevskii R."/>
            <person name="Robben J."/>
            <person name="Mesyanzhinov V."/>
            <person name="Krylov V.N."/>
            <person name="Volckaert G."/>
        </authorList>
    </citation>
    <scope>NUCLEOTIDE SEQUENCE</scope>
</reference>
<organism evidence="2 3">
    <name type="scientific">Pseudomonas phage EL</name>
    <dbReference type="NCBI Taxonomy" id="273133"/>
    <lineage>
        <taxon>Viruses</taxon>
        <taxon>Duplodnaviria</taxon>
        <taxon>Heunggongvirae</taxon>
        <taxon>Uroviricota</taxon>
        <taxon>Caudoviricetes</taxon>
        <taxon>Chimalliviridae</taxon>
        <taxon>Elvirus</taxon>
        <taxon>Elvirus EL</taxon>
    </lineage>
</organism>
<dbReference type="GeneID" id="5176644"/>
<dbReference type="OrthoDB" id="1720at10239"/>
<sequence length="670" mass="72340">MAVNKGRSSESTTPNSSWTDEEAGDNGLSASVRQDTTGLSGLFSLTSMTSDNRNMVEVSEVAKILKERFTRIAEATTPEAQRNIVPNVDEMTAGISSILPGLVLHKVINNKLWVMGVLFSNKDLTISSEPIRINTLNGIQQQISVPLTPTNYANEAVMKNLVSYYTRVAEQQGAKGVEVINMVVVDLEMLNHPEAGDPKDRPAKLAGYLTNQWETGVLVRATIEIASAGVPLPSPFADPKHPFGKDGCAEARVTAIQERVTKAFTLSAANMEVVAATISDLNRSGGVSSQNNSKEIARATAIVSLAGITMQAHQANLAASRGAAQHNDLINQFLNLTGGVYPHGYRPLHPVITMETAYAGEMMNFNQGLFPFFFGLYLLMTTNTDYVFSEALRKVSVGQRGNLSALEPRIDSLLGGVNPPNRLKLNDKNITDIDVVNQWIRQNVSQHAIFRSNIVLNGPDSAINNFLSRLSQQNRSKEVGIVVSVIDAMTKNKFSQIIEQNRSARTGWTPEKPVLHRTPILVVNGLAEAPNGKKLNTLEVDEMLLGHYKGANGAQAMMNYLAVMYGVTNEDPKARCQKLNLELNQSLFNGAVHINSYSQAAVWDPNFMAALAQAMESLGSMNAANSAASFRPNQAVYVPGAGLATTAFAGGSSLSNPNLMNAFLGGFAFG</sequence>
<dbReference type="KEGG" id="vg:5176644"/>
<protein>
    <submittedName>
        <fullName evidence="2">Uncharacterized protein</fullName>
    </submittedName>
</protein>
<reference evidence="2 3" key="3">
    <citation type="journal article" date="2004" name="Bioinformatics">
        <title>PHIRE, a deterministic approach to reveal regulatory elements in bacteriophage genomes.</title>
        <authorList>
            <person name="Lavigne R."/>
            <person name="Sun W.D."/>
            <person name="Volckaert G."/>
        </authorList>
    </citation>
    <scope>NUCLEOTIDE SEQUENCE [LARGE SCALE GENOMIC DNA]</scope>
</reference>
<proteinExistence type="predicted"/>
<evidence type="ECO:0000256" key="1">
    <source>
        <dbReference type="SAM" id="MobiDB-lite"/>
    </source>
</evidence>
<dbReference type="RefSeq" id="YP_418056.1">
    <property type="nucleotide sequence ID" value="NC_007623.1"/>
</dbReference>
<reference evidence="2 3" key="2">
    <citation type="journal article" date="2003" name="Res. Microbiol.">
        <title>Myoviridae bacteriophages of Pseudomonas aeruginosa: a long and complex evolutionary pathway.</title>
        <authorList>
            <person name="Krylov V.N."/>
            <person name="Pleteneva E.A."/>
            <person name="Bourkalsteva M.V."/>
            <person name="Shaburova O.V."/>
            <person name="Volckaert G."/>
            <person name="Sykilinda N.N."/>
            <person name="Kurochkina L.P."/>
            <person name="Mesyanzhinov V.V."/>
        </authorList>
    </citation>
    <scope>NUCLEOTIDE SEQUENCE [LARGE SCALE GENOMIC DNA]</scope>
</reference>
<feature type="compositionally biased region" description="Polar residues" evidence="1">
    <location>
        <begin position="9"/>
        <end position="18"/>
    </location>
</feature>
<feature type="region of interest" description="Disordered" evidence="1">
    <location>
        <begin position="1"/>
        <end position="31"/>
    </location>
</feature>
<keyword evidence="3" id="KW-1185">Reference proteome</keyword>
<dbReference type="Proteomes" id="UP000001239">
    <property type="component" value="Segment"/>
</dbReference>
<name>Q2Z158_9CAUD</name>
<evidence type="ECO:0000313" key="3">
    <source>
        <dbReference type="Proteomes" id="UP000001239"/>
    </source>
</evidence>
<accession>Q2Z158</accession>
<dbReference type="EMBL" id="AJ697969">
    <property type="protein sequence ID" value="CAG27117.1"/>
    <property type="molecule type" value="Genomic_DNA"/>
</dbReference>